<protein>
    <recommendedName>
        <fullName evidence="4">Encoded protein</fullName>
    </recommendedName>
</protein>
<evidence type="ECO:0000313" key="3">
    <source>
        <dbReference type="Proteomes" id="UP000815325"/>
    </source>
</evidence>
<sequence length="84" mass="9420">MPKEWMPLGRAFCPLLLFHYFLLWSTHRSVLQHTAVGILDIMIMGVQSPISDACVGLFEREKVVDMISLALSNEHSSLASCWSG</sequence>
<accession>A0ABQ7G8V3</accession>
<dbReference type="EMBL" id="MU069982">
    <property type="protein sequence ID" value="KAF5831040.1"/>
    <property type="molecule type" value="Genomic_DNA"/>
</dbReference>
<proteinExistence type="predicted"/>
<gene>
    <name evidence="2" type="ORF">DUNSADRAFT_13671</name>
</gene>
<feature type="signal peptide" evidence="1">
    <location>
        <begin position="1"/>
        <end position="28"/>
    </location>
</feature>
<feature type="chain" id="PRO_5045756505" description="Encoded protein" evidence="1">
    <location>
        <begin position="29"/>
        <end position="84"/>
    </location>
</feature>
<name>A0ABQ7G8V3_DUNSA</name>
<reference evidence="2" key="1">
    <citation type="submission" date="2017-08" db="EMBL/GenBank/DDBJ databases">
        <authorList>
            <person name="Polle J.E."/>
            <person name="Barry K."/>
            <person name="Cushman J."/>
            <person name="Schmutz J."/>
            <person name="Tran D."/>
            <person name="Hathwaick L.T."/>
            <person name="Yim W.C."/>
            <person name="Jenkins J."/>
            <person name="Mckie-Krisberg Z.M."/>
            <person name="Prochnik S."/>
            <person name="Lindquist E."/>
            <person name="Dockter R.B."/>
            <person name="Adam C."/>
            <person name="Molina H."/>
            <person name="Bunkerborg J."/>
            <person name="Jin E."/>
            <person name="Buchheim M."/>
            <person name="Magnuson J."/>
        </authorList>
    </citation>
    <scope>NUCLEOTIDE SEQUENCE</scope>
    <source>
        <strain evidence="2">CCAP 19/18</strain>
    </source>
</reference>
<evidence type="ECO:0000256" key="1">
    <source>
        <dbReference type="SAM" id="SignalP"/>
    </source>
</evidence>
<organism evidence="2 3">
    <name type="scientific">Dunaliella salina</name>
    <name type="common">Green alga</name>
    <name type="synonym">Protococcus salinus</name>
    <dbReference type="NCBI Taxonomy" id="3046"/>
    <lineage>
        <taxon>Eukaryota</taxon>
        <taxon>Viridiplantae</taxon>
        <taxon>Chlorophyta</taxon>
        <taxon>core chlorophytes</taxon>
        <taxon>Chlorophyceae</taxon>
        <taxon>CS clade</taxon>
        <taxon>Chlamydomonadales</taxon>
        <taxon>Dunaliellaceae</taxon>
        <taxon>Dunaliella</taxon>
    </lineage>
</organism>
<keyword evidence="1" id="KW-0732">Signal</keyword>
<evidence type="ECO:0008006" key="4">
    <source>
        <dbReference type="Google" id="ProtNLM"/>
    </source>
</evidence>
<dbReference type="Proteomes" id="UP000815325">
    <property type="component" value="Unassembled WGS sequence"/>
</dbReference>
<comment type="caution">
    <text evidence="2">The sequence shown here is derived from an EMBL/GenBank/DDBJ whole genome shotgun (WGS) entry which is preliminary data.</text>
</comment>
<keyword evidence="3" id="KW-1185">Reference proteome</keyword>
<evidence type="ECO:0000313" key="2">
    <source>
        <dbReference type="EMBL" id="KAF5831040.1"/>
    </source>
</evidence>